<accession>A0ABP9UQH0</accession>
<evidence type="ECO:0000256" key="2">
    <source>
        <dbReference type="SAM" id="SignalP"/>
    </source>
</evidence>
<sequence length="682" mass="67644">MKTPAFPENSLTSRHNLLRTAASCGLGVAGALTALLSLPAQADESWDGEADSDWNNPTNWTHDTFPGGWAILNSTGPNIPTISADSVFTPSDIQVGMDVAGRLDHTAGTAQTGAGNWMTVGFNAGGIGTYNLADTAASGGTLTTFGTGDGTMNVNSNLMIGRGGGTGVVNVNTNGSLNISSDLRITDSGDNSRGTLNIDAGAVNVTGNIQLAKVSGGTGVINVGGGSLSGTELRVGYGSSTGTVNLSAGSISTNGWTTFGGSGASGNLNVSGGTFTQNGAALIIGDGGSGSLGQTGGSLVVNGELMVGQGGGNATQTFGAGTLTTNSWVSVGRQNGTGIVNMTGGTWNHNAATQHLVIGATGTGTVNQSGGLINVATAALEVAENGTGALTLSNTAELRAGVVRVGLNAGATGTTRLNGGTLRTHQISGLNREGTAGAGSSNVYFNGTQIVASGNDSGFITALDTAEIQAGGLKVDSNGFDLSSDQVFTGTGDLVKSGAGSLSLNGDSNFAGTVLVSAGSLYVNGALGGTTSTNVMGDAVIGGNGILAGIISVSGTVSPGNSVGVFGATAMTIDSGGMYLVEIDANGINDRLNITNSLTIDGMIQIYLNYSPSSGDSFDIADFGSFSGTPDFDFTQAPLNPGQSWDTSQFASSGVISVVPEPRVLMLGVLGSLGLLARRRRG</sequence>
<feature type="signal peptide" evidence="2">
    <location>
        <begin position="1"/>
        <end position="42"/>
    </location>
</feature>
<protein>
    <recommendedName>
        <fullName evidence="5">PEP-CTERM protein-sorting domain-containing protein</fullName>
    </recommendedName>
</protein>
<dbReference type="InterPro" id="IPR006311">
    <property type="entry name" value="TAT_signal"/>
</dbReference>
<comment type="caution">
    <text evidence="3">The sequence shown here is derived from an EMBL/GenBank/DDBJ whole genome shotgun (WGS) entry which is preliminary data.</text>
</comment>
<reference evidence="3 4" key="1">
    <citation type="submission" date="2024-02" db="EMBL/GenBank/DDBJ databases">
        <title>Haloferula sargassicola NBRC 104335.</title>
        <authorList>
            <person name="Ichikawa N."/>
            <person name="Katano-Makiyama Y."/>
            <person name="Hidaka K."/>
        </authorList>
    </citation>
    <scope>NUCLEOTIDE SEQUENCE [LARGE SCALE GENOMIC DNA]</scope>
    <source>
        <strain evidence="3 4">NBRC 104335</strain>
    </source>
</reference>
<dbReference type="PROSITE" id="PS51318">
    <property type="entry name" value="TAT"/>
    <property type="match status" value="1"/>
</dbReference>
<dbReference type="EMBL" id="BAABRI010000007">
    <property type="protein sequence ID" value="GAA5482249.1"/>
    <property type="molecule type" value="Genomic_DNA"/>
</dbReference>
<keyword evidence="4" id="KW-1185">Reference proteome</keyword>
<evidence type="ECO:0000313" key="4">
    <source>
        <dbReference type="Proteomes" id="UP001476282"/>
    </source>
</evidence>
<dbReference type="RefSeq" id="WP_353566396.1">
    <property type="nucleotide sequence ID" value="NZ_BAABRI010000007.1"/>
</dbReference>
<dbReference type="NCBIfam" id="TIGR02601">
    <property type="entry name" value="autotrns_rpt"/>
    <property type="match status" value="1"/>
</dbReference>
<dbReference type="Proteomes" id="UP001476282">
    <property type="component" value="Unassembled WGS sequence"/>
</dbReference>
<evidence type="ECO:0000313" key="3">
    <source>
        <dbReference type="EMBL" id="GAA5482249.1"/>
    </source>
</evidence>
<evidence type="ECO:0008006" key="5">
    <source>
        <dbReference type="Google" id="ProtNLM"/>
    </source>
</evidence>
<name>A0ABP9UQH0_9BACT</name>
<evidence type="ECO:0000256" key="1">
    <source>
        <dbReference type="ARBA" id="ARBA00022729"/>
    </source>
</evidence>
<gene>
    <name evidence="3" type="ORF">Hsar01_01466</name>
</gene>
<proteinExistence type="predicted"/>
<feature type="chain" id="PRO_5046535456" description="PEP-CTERM protein-sorting domain-containing protein" evidence="2">
    <location>
        <begin position="43"/>
        <end position="682"/>
    </location>
</feature>
<organism evidence="3 4">
    <name type="scientific">Haloferula sargassicola</name>
    <dbReference type="NCBI Taxonomy" id="490096"/>
    <lineage>
        <taxon>Bacteria</taxon>
        <taxon>Pseudomonadati</taxon>
        <taxon>Verrucomicrobiota</taxon>
        <taxon>Verrucomicrobiia</taxon>
        <taxon>Verrucomicrobiales</taxon>
        <taxon>Verrucomicrobiaceae</taxon>
        <taxon>Haloferula</taxon>
    </lineage>
</organism>
<keyword evidence="1 2" id="KW-0732">Signal</keyword>
<dbReference type="InterPro" id="IPR013425">
    <property type="entry name" value="Autotrns_rpt"/>
</dbReference>